<dbReference type="GO" id="GO:0008784">
    <property type="term" value="F:alanine racemase activity"/>
    <property type="evidence" value="ECO:0007669"/>
    <property type="project" value="UniProtKB-EC"/>
</dbReference>
<dbReference type="Pfam" id="PF00842">
    <property type="entry name" value="Ala_racemase_C"/>
    <property type="match status" value="1"/>
</dbReference>
<evidence type="ECO:0000256" key="5">
    <source>
        <dbReference type="ARBA" id="ARBA00022898"/>
    </source>
</evidence>
<keyword evidence="5 7" id="KW-0663">Pyridoxal phosphate</keyword>
<comment type="catalytic activity">
    <reaction evidence="1">
        <text>L-alanine = D-alanine</text>
        <dbReference type="Rhea" id="RHEA:20249"/>
        <dbReference type="ChEBI" id="CHEBI:57416"/>
        <dbReference type="ChEBI" id="CHEBI:57972"/>
        <dbReference type="EC" id="5.1.1.1"/>
    </reaction>
</comment>
<evidence type="ECO:0000259" key="9">
    <source>
        <dbReference type="SMART" id="SM01005"/>
    </source>
</evidence>
<dbReference type="InterPro" id="IPR001608">
    <property type="entry name" value="Ala_racemase_N"/>
</dbReference>
<comment type="caution">
    <text evidence="10">The sequence shown here is derived from an EMBL/GenBank/DDBJ whole genome shotgun (WGS) entry which is preliminary data.</text>
</comment>
<dbReference type="GO" id="GO:0005829">
    <property type="term" value="C:cytosol"/>
    <property type="evidence" value="ECO:0007669"/>
    <property type="project" value="TreeGrafter"/>
</dbReference>
<feature type="modified residue" description="N6-(pyridoxal phosphate)lysine" evidence="7">
    <location>
        <position position="41"/>
    </location>
</feature>
<dbReference type="OrthoDB" id="9813814at2"/>
<keyword evidence="11" id="KW-1185">Reference proteome</keyword>
<evidence type="ECO:0000256" key="1">
    <source>
        <dbReference type="ARBA" id="ARBA00000316"/>
    </source>
</evidence>
<evidence type="ECO:0000313" key="10">
    <source>
        <dbReference type="EMBL" id="MXP25198.1"/>
    </source>
</evidence>
<dbReference type="Proteomes" id="UP000460561">
    <property type="component" value="Unassembled WGS sequence"/>
</dbReference>
<dbReference type="RefSeq" id="WP_160738345.1">
    <property type="nucleotide sequence ID" value="NZ_WTYQ01000001.1"/>
</dbReference>
<dbReference type="PRINTS" id="PR00992">
    <property type="entry name" value="ALARACEMASE"/>
</dbReference>
<feature type="domain" description="Alanine racemase C-terminal" evidence="9">
    <location>
        <begin position="230"/>
        <end position="349"/>
    </location>
</feature>
<dbReference type="InterPro" id="IPR000821">
    <property type="entry name" value="Ala_racemase"/>
</dbReference>
<accession>A0A845ADD2</accession>
<dbReference type="SUPFAM" id="SSF50621">
    <property type="entry name" value="Alanine racemase C-terminal domain-like"/>
    <property type="match status" value="1"/>
</dbReference>
<dbReference type="InterPro" id="IPR009006">
    <property type="entry name" value="Ala_racemase/Decarboxylase_C"/>
</dbReference>
<dbReference type="Gene3D" id="3.20.20.10">
    <property type="entry name" value="Alanine racemase"/>
    <property type="match status" value="1"/>
</dbReference>
<keyword evidence="6" id="KW-0413">Isomerase</keyword>
<dbReference type="PROSITE" id="PS00395">
    <property type="entry name" value="ALANINE_RACEMASE"/>
    <property type="match status" value="1"/>
</dbReference>
<proteinExistence type="inferred from homology"/>
<gene>
    <name evidence="10" type="ORF">GRI39_03960</name>
</gene>
<dbReference type="InterPro" id="IPR011079">
    <property type="entry name" value="Ala_racemase_C"/>
</dbReference>
<evidence type="ECO:0000256" key="6">
    <source>
        <dbReference type="ARBA" id="ARBA00023235"/>
    </source>
</evidence>
<reference evidence="10 11" key="1">
    <citation type="submission" date="2019-12" db="EMBL/GenBank/DDBJ databases">
        <title>Genomic-based taxomic classification of the family Erythrobacteraceae.</title>
        <authorList>
            <person name="Xu L."/>
        </authorList>
    </citation>
    <scope>NUCLEOTIDE SEQUENCE [LARGE SCALE GENOMIC DNA]</scope>
    <source>
        <strain evidence="10 11">DSM 18604</strain>
    </source>
</reference>
<dbReference type="PANTHER" id="PTHR30511">
    <property type="entry name" value="ALANINE RACEMASE"/>
    <property type="match status" value="1"/>
</dbReference>
<organism evidence="10 11">
    <name type="scientific">Altericroceibacterium indicum</name>
    <dbReference type="NCBI Taxonomy" id="374177"/>
    <lineage>
        <taxon>Bacteria</taxon>
        <taxon>Pseudomonadati</taxon>
        <taxon>Pseudomonadota</taxon>
        <taxon>Alphaproteobacteria</taxon>
        <taxon>Sphingomonadales</taxon>
        <taxon>Erythrobacteraceae</taxon>
        <taxon>Altericroceibacterium</taxon>
    </lineage>
</organism>
<dbReference type="SMART" id="SM01005">
    <property type="entry name" value="Ala_racemase_C"/>
    <property type="match status" value="1"/>
</dbReference>
<protein>
    <recommendedName>
        <fullName evidence="4">alanine racemase</fullName>
        <ecNumber evidence="4">5.1.1.1</ecNumber>
    </recommendedName>
</protein>
<evidence type="ECO:0000256" key="2">
    <source>
        <dbReference type="ARBA" id="ARBA00001933"/>
    </source>
</evidence>
<dbReference type="InterPro" id="IPR029066">
    <property type="entry name" value="PLP-binding_barrel"/>
</dbReference>
<comment type="similarity">
    <text evidence="3">Belongs to the alanine racemase family.</text>
</comment>
<evidence type="ECO:0000256" key="8">
    <source>
        <dbReference type="PIRSR" id="PIRSR600821-52"/>
    </source>
</evidence>
<dbReference type="InterPro" id="IPR020622">
    <property type="entry name" value="Ala_racemase_pyridoxalP-BS"/>
</dbReference>
<evidence type="ECO:0000256" key="7">
    <source>
        <dbReference type="PIRSR" id="PIRSR600821-50"/>
    </source>
</evidence>
<dbReference type="GO" id="GO:0030170">
    <property type="term" value="F:pyridoxal phosphate binding"/>
    <property type="evidence" value="ECO:0007669"/>
    <property type="project" value="TreeGrafter"/>
</dbReference>
<comment type="cofactor">
    <cofactor evidence="2 7">
        <name>pyridoxal 5'-phosphate</name>
        <dbReference type="ChEBI" id="CHEBI:597326"/>
    </cofactor>
</comment>
<feature type="binding site" evidence="8">
    <location>
        <position position="299"/>
    </location>
    <ligand>
        <name>substrate</name>
    </ligand>
</feature>
<dbReference type="GO" id="GO:0030632">
    <property type="term" value="P:D-alanine biosynthetic process"/>
    <property type="evidence" value="ECO:0007669"/>
    <property type="project" value="TreeGrafter"/>
</dbReference>
<dbReference type="Gene3D" id="2.40.37.10">
    <property type="entry name" value="Lyase, Ornithine Decarboxylase, Chain A, domain 1"/>
    <property type="match status" value="1"/>
</dbReference>
<dbReference type="EMBL" id="WTYQ01000001">
    <property type="protein sequence ID" value="MXP25198.1"/>
    <property type="molecule type" value="Genomic_DNA"/>
</dbReference>
<sequence length="349" mass="37324">MPSFNCPVPNLRLHIDGDALARNWQRLNMLSGTASAGAAIKANAYGLGINSVAPILKEQGVRNYFVTHWCEAASLLRYVAANDISVLHGPQTSEEAQYAKSQGLRPVINSLSQAAIWLRAGGGVCDLMVDTGINRLGLDMSEIHDPILQKLDINLVLSHLACADEDHPLNAVQLDRARTAFRAINSVGKSLSSSAGIALGEPYHFDITRPGLALYGGIPRAEFEGVIEQVATPQAMVIMTRQVAQGATIGYNATFTAPRPMRVAIVSLGYADGFLRAWAGKAKFRYGGIDLPVLGKISMDMTVVDCSAAPDVAEGDWVSLPYNLAAASAATGLSQYELLTVLGERFNSR</sequence>
<feature type="binding site" evidence="8">
    <location>
        <position position="135"/>
    </location>
    <ligand>
        <name>substrate</name>
    </ligand>
</feature>
<dbReference type="EC" id="5.1.1.1" evidence="4"/>
<dbReference type="Pfam" id="PF01168">
    <property type="entry name" value="Ala_racemase_N"/>
    <property type="match status" value="1"/>
</dbReference>
<evidence type="ECO:0000256" key="3">
    <source>
        <dbReference type="ARBA" id="ARBA00007880"/>
    </source>
</evidence>
<name>A0A845ADD2_9SPHN</name>
<evidence type="ECO:0000313" key="11">
    <source>
        <dbReference type="Proteomes" id="UP000460561"/>
    </source>
</evidence>
<evidence type="ECO:0000256" key="4">
    <source>
        <dbReference type="ARBA" id="ARBA00013089"/>
    </source>
</evidence>
<dbReference type="AlphaFoldDB" id="A0A845ADD2"/>
<dbReference type="SUPFAM" id="SSF51419">
    <property type="entry name" value="PLP-binding barrel"/>
    <property type="match status" value="1"/>
</dbReference>
<dbReference type="PANTHER" id="PTHR30511:SF0">
    <property type="entry name" value="ALANINE RACEMASE, CATABOLIC-RELATED"/>
    <property type="match status" value="1"/>
</dbReference>